<comment type="caution">
    <text evidence="1">The sequence shown here is derived from an EMBL/GenBank/DDBJ whole genome shotgun (WGS) entry which is preliminary data.</text>
</comment>
<gene>
    <name evidence="1" type="ORF">EVAR_79274_1</name>
</gene>
<name>A0A4C1THK9_EUMVA</name>
<keyword evidence="2" id="KW-1185">Reference proteome</keyword>
<accession>A0A4C1THK9</accession>
<proteinExistence type="predicted"/>
<evidence type="ECO:0000313" key="1">
    <source>
        <dbReference type="EMBL" id="GBP12928.1"/>
    </source>
</evidence>
<sequence length="90" mass="10678">MHRTLDHRCCSVYTKKAIKKNSENFGDPISPLRQPDSLNIRYPIFFQEEATLWACECPWAEMTTYSVMARLFRTLYLKRIAPNLTYNRSE</sequence>
<dbReference type="Proteomes" id="UP000299102">
    <property type="component" value="Unassembled WGS sequence"/>
</dbReference>
<evidence type="ECO:0000313" key="2">
    <source>
        <dbReference type="Proteomes" id="UP000299102"/>
    </source>
</evidence>
<organism evidence="1 2">
    <name type="scientific">Eumeta variegata</name>
    <name type="common">Bagworm moth</name>
    <name type="synonym">Eumeta japonica</name>
    <dbReference type="NCBI Taxonomy" id="151549"/>
    <lineage>
        <taxon>Eukaryota</taxon>
        <taxon>Metazoa</taxon>
        <taxon>Ecdysozoa</taxon>
        <taxon>Arthropoda</taxon>
        <taxon>Hexapoda</taxon>
        <taxon>Insecta</taxon>
        <taxon>Pterygota</taxon>
        <taxon>Neoptera</taxon>
        <taxon>Endopterygota</taxon>
        <taxon>Lepidoptera</taxon>
        <taxon>Glossata</taxon>
        <taxon>Ditrysia</taxon>
        <taxon>Tineoidea</taxon>
        <taxon>Psychidae</taxon>
        <taxon>Oiketicinae</taxon>
        <taxon>Eumeta</taxon>
    </lineage>
</organism>
<dbReference type="EMBL" id="BGZK01000054">
    <property type="protein sequence ID" value="GBP12928.1"/>
    <property type="molecule type" value="Genomic_DNA"/>
</dbReference>
<reference evidence="1 2" key="1">
    <citation type="journal article" date="2019" name="Commun. Biol.">
        <title>The bagworm genome reveals a unique fibroin gene that provides high tensile strength.</title>
        <authorList>
            <person name="Kono N."/>
            <person name="Nakamura H."/>
            <person name="Ohtoshi R."/>
            <person name="Tomita M."/>
            <person name="Numata K."/>
            <person name="Arakawa K."/>
        </authorList>
    </citation>
    <scope>NUCLEOTIDE SEQUENCE [LARGE SCALE GENOMIC DNA]</scope>
</reference>
<protein>
    <submittedName>
        <fullName evidence="1">Uncharacterized protein</fullName>
    </submittedName>
</protein>
<dbReference type="AlphaFoldDB" id="A0A4C1THK9"/>